<feature type="chain" id="PRO_5035862968" description="ATP synthase F0 subunit 8" evidence="1">
    <location>
        <begin position="29"/>
        <end position="98"/>
    </location>
</feature>
<organism evidence="2 3">
    <name type="scientific">Ceratodon purpureus</name>
    <name type="common">Fire moss</name>
    <name type="synonym">Dicranum purpureum</name>
    <dbReference type="NCBI Taxonomy" id="3225"/>
    <lineage>
        <taxon>Eukaryota</taxon>
        <taxon>Viridiplantae</taxon>
        <taxon>Streptophyta</taxon>
        <taxon>Embryophyta</taxon>
        <taxon>Bryophyta</taxon>
        <taxon>Bryophytina</taxon>
        <taxon>Bryopsida</taxon>
        <taxon>Dicranidae</taxon>
        <taxon>Pseudoditrichales</taxon>
        <taxon>Ditrichaceae</taxon>
        <taxon>Ceratodon</taxon>
    </lineage>
</organism>
<keyword evidence="3" id="KW-1185">Reference proteome</keyword>
<reference evidence="2 3" key="1">
    <citation type="submission" date="2020-06" db="EMBL/GenBank/DDBJ databases">
        <title>WGS assembly of Ceratodon purpureus strain R40.</title>
        <authorList>
            <person name="Carey S.B."/>
            <person name="Jenkins J."/>
            <person name="Shu S."/>
            <person name="Lovell J.T."/>
            <person name="Sreedasyam A."/>
            <person name="Maumus F."/>
            <person name="Tiley G.P."/>
            <person name="Fernandez-Pozo N."/>
            <person name="Barry K."/>
            <person name="Chen C."/>
            <person name="Wang M."/>
            <person name="Lipzen A."/>
            <person name="Daum C."/>
            <person name="Saski C.A."/>
            <person name="Payton A.C."/>
            <person name="Mcbreen J.C."/>
            <person name="Conrad R.E."/>
            <person name="Kollar L.M."/>
            <person name="Olsson S."/>
            <person name="Huttunen S."/>
            <person name="Landis J.B."/>
            <person name="Wickett N.J."/>
            <person name="Johnson M.G."/>
            <person name="Rensing S.A."/>
            <person name="Grimwood J."/>
            <person name="Schmutz J."/>
            <person name="Mcdaniel S.F."/>
        </authorList>
    </citation>
    <scope>NUCLEOTIDE SEQUENCE [LARGE SCALE GENOMIC DNA]</scope>
    <source>
        <strain evidence="2 3">R40</strain>
    </source>
</reference>
<evidence type="ECO:0008006" key="4">
    <source>
        <dbReference type="Google" id="ProtNLM"/>
    </source>
</evidence>
<protein>
    <recommendedName>
        <fullName evidence="4">ATP synthase F0 subunit 8</fullName>
    </recommendedName>
</protein>
<sequence>MNAQPEILLVAVLLLLLLLFFFFFHSRARTLSQCQVGMNETPSVDPVATKIVSPQAQPCAQPACKPCGATWVTQMRGSSFVSPIAPIFWVWLDEQVRV</sequence>
<gene>
    <name evidence="2" type="ORF">KC19_11G148200</name>
</gene>
<evidence type="ECO:0000256" key="1">
    <source>
        <dbReference type="SAM" id="SignalP"/>
    </source>
</evidence>
<keyword evidence="1" id="KW-0732">Signal</keyword>
<comment type="caution">
    <text evidence="2">The sequence shown here is derived from an EMBL/GenBank/DDBJ whole genome shotgun (WGS) entry which is preliminary data.</text>
</comment>
<dbReference type="Proteomes" id="UP000822688">
    <property type="component" value="Chromosome 11"/>
</dbReference>
<evidence type="ECO:0000313" key="3">
    <source>
        <dbReference type="Proteomes" id="UP000822688"/>
    </source>
</evidence>
<evidence type="ECO:0000313" key="2">
    <source>
        <dbReference type="EMBL" id="KAG0557669.1"/>
    </source>
</evidence>
<accession>A0A8T0GHL4</accession>
<name>A0A8T0GHL4_CERPU</name>
<feature type="signal peptide" evidence="1">
    <location>
        <begin position="1"/>
        <end position="28"/>
    </location>
</feature>
<dbReference type="AlphaFoldDB" id="A0A8T0GHL4"/>
<dbReference type="EMBL" id="CM026432">
    <property type="protein sequence ID" value="KAG0557669.1"/>
    <property type="molecule type" value="Genomic_DNA"/>
</dbReference>
<proteinExistence type="predicted"/>